<keyword evidence="6" id="KW-0540">Nuclease</keyword>
<feature type="coiled-coil region" evidence="4">
    <location>
        <begin position="178"/>
        <end position="205"/>
    </location>
</feature>
<dbReference type="GO" id="GO:0009307">
    <property type="term" value="P:DNA restriction-modification system"/>
    <property type="evidence" value="ECO:0007669"/>
    <property type="project" value="UniProtKB-KW"/>
</dbReference>
<dbReference type="Gene3D" id="1.10.287.1120">
    <property type="entry name" value="Bipartite methylase S protein"/>
    <property type="match status" value="1"/>
</dbReference>
<sequence length="437" mass="50161">MKRYPAYKDSGIEWLGEIPEHWEKKRLKYLCQFKNGFAFNSDSYVDEGIAIIRIGDIKRDIDLSQTKKVPKSFFKSHSEFKIEYGDILLALTGATIGKTAVFNLTEDALLNQRVAIVRPQEVTTKAFLKYVIDSHFFKRHIDYECGGGAQDNIGKPEVCDYPLTLPSLPEQTSIADFLDRKTLQIDNLIDKKRRLIELLKEYRTAVITHAVTKGLNPSAKMKDSGIEWIGEIPEGWGVKRMRFAVQLNPSKQEIAHFPKDTEVSFLPMEMIGEEGELYLEDFRLLDEVWEGYTYFGDGDVLIAKITPCFENGKGALARELKNGIGFGTTELHVLRTSEYVDSKFIFYLTRQDSFRKIGEAFMTGAAGQKRIPENFIKNLLIMLPNQNEQNEISRYLDNKTKEIYNLIEQHQKSIEMLNEYKTSIISDVVTGKFDVRQ</sequence>
<dbReference type="InterPro" id="IPR052021">
    <property type="entry name" value="Type-I_RS_S_subunit"/>
</dbReference>
<accession>A0A9D8KGH0</accession>
<evidence type="ECO:0000313" key="7">
    <source>
        <dbReference type="Proteomes" id="UP000809273"/>
    </source>
</evidence>
<evidence type="ECO:0000256" key="3">
    <source>
        <dbReference type="ARBA" id="ARBA00023125"/>
    </source>
</evidence>
<comment type="caution">
    <text evidence="6">The sequence shown here is derived from an EMBL/GenBank/DDBJ whole genome shotgun (WGS) entry which is preliminary data.</text>
</comment>
<dbReference type="Pfam" id="PF01420">
    <property type="entry name" value="Methylase_S"/>
    <property type="match status" value="2"/>
</dbReference>
<keyword evidence="4" id="KW-0175">Coiled coil</keyword>
<reference evidence="6" key="1">
    <citation type="journal article" date="2021" name="Environ. Microbiol.">
        <title>Genomic characterization of three novel Desulfobacterota classes expand the metabolic and phylogenetic diversity of the phylum.</title>
        <authorList>
            <person name="Murphy C.L."/>
            <person name="Biggerstaff J."/>
            <person name="Eichhorn A."/>
            <person name="Ewing E."/>
            <person name="Shahan R."/>
            <person name="Soriano D."/>
            <person name="Stewart S."/>
            <person name="VanMol K."/>
            <person name="Walker R."/>
            <person name="Walters P."/>
            <person name="Elshahed M.S."/>
            <person name="Youssef N.H."/>
        </authorList>
    </citation>
    <scope>NUCLEOTIDE SEQUENCE</scope>
    <source>
        <strain evidence="6">Zod_Metabat.24</strain>
    </source>
</reference>
<feature type="domain" description="Type I restriction modification DNA specificity" evidence="5">
    <location>
        <begin position="329"/>
        <end position="415"/>
    </location>
</feature>
<dbReference type="Gene3D" id="3.90.220.20">
    <property type="entry name" value="DNA methylase specificity domains"/>
    <property type="match status" value="2"/>
</dbReference>
<comment type="similarity">
    <text evidence="1">Belongs to the type-I restriction system S methylase family.</text>
</comment>
<evidence type="ECO:0000256" key="4">
    <source>
        <dbReference type="SAM" id="Coils"/>
    </source>
</evidence>
<evidence type="ECO:0000256" key="1">
    <source>
        <dbReference type="ARBA" id="ARBA00010923"/>
    </source>
</evidence>
<dbReference type="GO" id="GO:0003677">
    <property type="term" value="F:DNA binding"/>
    <property type="evidence" value="ECO:0007669"/>
    <property type="project" value="UniProtKB-KW"/>
</dbReference>
<dbReference type="CDD" id="cd17260">
    <property type="entry name" value="RMtype1_S_EcoEI-TRD1-CR1_like"/>
    <property type="match status" value="1"/>
</dbReference>
<dbReference type="InterPro" id="IPR044946">
    <property type="entry name" value="Restrct_endonuc_typeI_TRD_sf"/>
</dbReference>
<protein>
    <submittedName>
        <fullName evidence="6">Restriction endonuclease subunit S</fullName>
    </submittedName>
</protein>
<dbReference type="PANTHER" id="PTHR30408:SF12">
    <property type="entry name" value="TYPE I RESTRICTION ENZYME MJAVIII SPECIFICITY SUBUNIT"/>
    <property type="match status" value="1"/>
</dbReference>
<evidence type="ECO:0000259" key="5">
    <source>
        <dbReference type="Pfam" id="PF01420"/>
    </source>
</evidence>
<reference evidence="6" key="2">
    <citation type="submission" date="2021-01" db="EMBL/GenBank/DDBJ databases">
        <authorList>
            <person name="Hahn C.R."/>
            <person name="Youssef N.H."/>
            <person name="Elshahed M."/>
        </authorList>
    </citation>
    <scope>NUCLEOTIDE SEQUENCE</scope>
    <source>
        <strain evidence="6">Zod_Metabat.24</strain>
    </source>
</reference>
<keyword evidence="6" id="KW-0255">Endonuclease</keyword>
<evidence type="ECO:0000256" key="2">
    <source>
        <dbReference type="ARBA" id="ARBA00022747"/>
    </source>
</evidence>
<proteinExistence type="inferred from homology"/>
<gene>
    <name evidence="6" type="ORF">JW984_10510</name>
</gene>
<feature type="domain" description="Type I restriction modification DNA specificity" evidence="5">
    <location>
        <begin position="19"/>
        <end position="186"/>
    </location>
</feature>
<dbReference type="SUPFAM" id="SSF116734">
    <property type="entry name" value="DNA methylase specificity domain"/>
    <property type="match status" value="2"/>
</dbReference>
<keyword evidence="6" id="KW-0378">Hydrolase</keyword>
<dbReference type="CDD" id="cd17278">
    <property type="entry name" value="RMtype1_S_LdeBORF1052P-TRD2-CR2"/>
    <property type="match status" value="1"/>
</dbReference>
<keyword evidence="2" id="KW-0680">Restriction system</keyword>
<dbReference type="AlphaFoldDB" id="A0A9D8KGH0"/>
<dbReference type="GO" id="GO:0004519">
    <property type="term" value="F:endonuclease activity"/>
    <property type="evidence" value="ECO:0007669"/>
    <property type="project" value="UniProtKB-KW"/>
</dbReference>
<dbReference type="Proteomes" id="UP000809273">
    <property type="component" value="Unassembled WGS sequence"/>
</dbReference>
<evidence type="ECO:0000313" key="6">
    <source>
        <dbReference type="EMBL" id="MBN1573615.1"/>
    </source>
</evidence>
<organism evidence="6 7">
    <name type="scientific">Candidatus Zymogenus saltonus</name>
    <dbReference type="NCBI Taxonomy" id="2844893"/>
    <lineage>
        <taxon>Bacteria</taxon>
        <taxon>Deltaproteobacteria</taxon>
        <taxon>Candidatus Zymogenia</taxon>
        <taxon>Candidatus Zymogeniales</taxon>
        <taxon>Candidatus Zymogenaceae</taxon>
        <taxon>Candidatus Zymogenus</taxon>
    </lineage>
</organism>
<name>A0A9D8KGH0_9DELT</name>
<dbReference type="PANTHER" id="PTHR30408">
    <property type="entry name" value="TYPE-1 RESTRICTION ENZYME ECOKI SPECIFICITY PROTEIN"/>
    <property type="match status" value="1"/>
</dbReference>
<dbReference type="InterPro" id="IPR000055">
    <property type="entry name" value="Restrct_endonuc_typeI_TRD"/>
</dbReference>
<keyword evidence="3" id="KW-0238">DNA-binding</keyword>
<dbReference type="EMBL" id="JAFGIX010000054">
    <property type="protein sequence ID" value="MBN1573615.1"/>
    <property type="molecule type" value="Genomic_DNA"/>
</dbReference>